<dbReference type="EMBL" id="JACXAF010000012">
    <property type="protein sequence ID" value="MBD1389803.1"/>
    <property type="molecule type" value="Genomic_DNA"/>
</dbReference>
<sequence length="115" mass="12470">MIELLVTLVLLGLIAAVVAPGLESWLKAREAAAVRSGLASELAMLPVKASQFSQPIVIESVAQLSLDNVNLVFHQPVVVLANGYCLGGKAELQFDDRRYPFDVTEPFCEVQYAQP</sequence>
<evidence type="ECO:0000313" key="2">
    <source>
        <dbReference type="Proteomes" id="UP000638014"/>
    </source>
</evidence>
<dbReference type="InterPro" id="IPR045584">
    <property type="entry name" value="Pilin-like"/>
</dbReference>
<name>A0A8J6QV13_9GAMM</name>
<reference evidence="1" key="1">
    <citation type="submission" date="2020-09" db="EMBL/GenBank/DDBJ databases">
        <title>A novel bacterium of genus Neiella, isolated from South China Sea.</title>
        <authorList>
            <person name="Huang H."/>
            <person name="Mo K."/>
            <person name="Hu Y."/>
        </authorList>
    </citation>
    <scope>NUCLEOTIDE SEQUENCE</scope>
    <source>
        <strain evidence="1">HB171785</strain>
    </source>
</reference>
<dbReference type="SUPFAM" id="SSF54523">
    <property type="entry name" value="Pili subunits"/>
    <property type="match status" value="1"/>
</dbReference>
<dbReference type="AlphaFoldDB" id="A0A8J6QV13"/>
<keyword evidence="2" id="KW-1185">Reference proteome</keyword>
<evidence type="ECO:0000313" key="1">
    <source>
        <dbReference type="EMBL" id="MBD1389803.1"/>
    </source>
</evidence>
<protein>
    <submittedName>
        <fullName evidence="1">Uncharacterized protein</fullName>
    </submittedName>
</protein>
<organism evidence="1 2">
    <name type="scientific">Neiella litorisoli</name>
    <dbReference type="NCBI Taxonomy" id="2771431"/>
    <lineage>
        <taxon>Bacteria</taxon>
        <taxon>Pseudomonadati</taxon>
        <taxon>Pseudomonadota</taxon>
        <taxon>Gammaproteobacteria</taxon>
        <taxon>Alteromonadales</taxon>
        <taxon>Echinimonadaceae</taxon>
        <taxon>Neiella</taxon>
    </lineage>
</organism>
<dbReference type="Proteomes" id="UP000638014">
    <property type="component" value="Unassembled WGS sequence"/>
</dbReference>
<comment type="caution">
    <text evidence="1">The sequence shown here is derived from an EMBL/GenBank/DDBJ whole genome shotgun (WGS) entry which is preliminary data.</text>
</comment>
<accession>A0A8J6QV13</accession>
<gene>
    <name evidence="1" type="ORF">IC617_10225</name>
</gene>
<proteinExistence type="predicted"/>